<name>A0ABR0JKV9_9EURO</name>
<dbReference type="InterPro" id="IPR044066">
    <property type="entry name" value="TRIAD_supradom"/>
</dbReference>
<comment type="caution">
    <text evidence="11">The sequence shown here is derived from an EMBL/GenBank/DDBJ whole genome shotgun (WGS) entry which is preliminary data.</text>
</comment>
<keyword evidence="12" id="KW-1185">Reference proteome</keyword>
<feature type="domain" description="RING-type" evidence="10">
    <location>
        <begin position="362"/>
        <end position="567"/>
    </location>
</feature>
<keyword evidence="6" id="KW-0677">Repeat</keyword>
<evidence type="ECO:0000256" key="8">
    <source>
        <dbReference type="ARBA" id="ARBA00022786"/>
    </source>
</evidence>
<keyword evidence="8" id="KW-0833">Ubl conjugation pathway</keyword>
<evidence type="ECO:0000256" key="2">
    <source>
        <dbReference type="ARBA" id="ARBA00004906"/>
    </source>
</evidence>
<evidence type="ECO:0000256" key="4">
    <source>
        <dbReference type="ARBA" id="ARBA00022679"/>
    </source>
</evidence>
<evidence type="ECO:0000313" key="12">
    <source>
        <dbReference type="Proteomes" id="UP001345691"/>
    </source>
</evidence>
<organism evidence="11 12">
    <name type="scientific">Exophiala sideris</name>
    <dbReference type="NCBI Taxonomy" id="1016849"/>
    <lineage>
        <taxon>Eukaryota</taxon>
        <taxon>Fungi</taxon>
        <taxon>Dikarya</taxon>
        <taxon>Ascomycota</taxon>
        <taxon>Pezizomycotina</taxon>
        <taxon>Eurotiomycetes</taxon>
        <taxon>Chaetothyriomycetidae</taxon>
        <taxon>Chaetothyriales</taxon>
        <taxon>Herpotrichiellaceae</taxon>
        <taxon>Exophiala</taxon>
    </lineage>
</organism>
<dbReference type="InterPro" id="IPR002867">
    <property type="entry name" value="IBR_dom"/>
</dbReference>
<evidence type="ECO:0000256" key="6">
    <source>
        <dbReference type="ARBA" id="ARBA00022737"/>
    </source>
</evidence>
<dbReference type="PANTHER" id="PTHR11685">
    <property type="entry name" value="RBR FAMILY RING FINGER AND IBR DOMAIN-CONTAINING"/>
    <property type="match status" value="1"/>
</dbReference>
<keyword evidence="5" id="KW-0479">Metal-binding</keyword>
<evidence type="ECO:0000259" key="10">
    <source>
        <dbReference type="PROSITE" id="PS51873"/>
    </source>
</evidence>
<dbReference type="EC" id="2.3.2.31" evidence="3"/>
<reference evidence="11 12" key="1">
    <citation type="submission" date="2023-08" db="EMBL/GenBank/DDBJ databases">
        <title>Black Yeasts Isolated from many extreme environments.</title>
        <authorList>
            <person name="Coleine C."/>
            <person name="Stajich J.E."/>
            <person name="Selbmann L."/>
        </authorList>
    </citation>
    <scope>NUCLEOTIDE SEQUENCE [LARGE SCALE GENOMIC DNA]</scope>
    <source>
        <strain evidence="11 12">CCFEE 6328</strain>
    </source>
</reference>
<keyword evidence="7" id="KW-0863">Zinc-finger</keyword>
<keyword evidence="9" id="KW-0862">Zinc</keyword>
<proteinExistence type="predicted"/>
<evidence type="ECO:0000256" key="1">
    <source>
        <dbReference type="ARBA" id="ARBA00001798"/>
    </source>
</evidence>
<gene>
    <name evidence="11" type="ORF">LTR69_001952</name>
</gene>
<evidence type="ECO:0000256" key="5">
    <source>
        <dbReference type="ARBA" id="ARBA00022723"/>
    </source>
</evidence>
<dbReference type="Pfam" id="PF01485">
    <property type="entry name" value="IBR"/>
    <property type="match status" value="1"/>
</dbReference>
<dbReference type="Pfam" id="PF22605">
    <property type="entry name" value="IBR_2"/>
    <property type="match status" value="1"/>
</dbReference>
<dbReference type="SUPFAM" id="SSF57850">
    <property type="entry name" value="RING/U-box"/>
    <property type="match status" value="3"/>
</dbReference>
<comment type="catalytic activity">
    <reaction evidence="1">
        <text>[E2 ubiquitin-conjugating enzyme]-S-ubiquitinyl-L-cysteine + [acceptor protein]-L-lysine = [E2 ubiquitin-conjugating enzyme]-L-cysteine + [acceptor protein]-N(6)-ubiquitinyl-L-lysine.</text>
        <dbReference type="EC" id="2.3.2.31"/>
    </reaction>
</comment>
<dbReference type="Gene3D" id="3.30.40.10">
    <property type="entry name" value="Zinc/RING finger domain, C3HC4 (zinc finger)"/>
    <property type="match status" value="1"/>
</dbReference>
<accession>A0ABR0JKV9</accession>
<comment type="pathway">
    <text evidence="2">Protein modification; protein ubiquitination.</text>
</comment>
<evidence type="ECO:0000256" key="9">
    <source>
        <dbReference type="ARBA" id="ARBA00022833"/>
    </source>
</evidence>
<dbReference type="CDD" id="cd20335">
    <property type="entry name" value="BRcat_RBR"/>
    <property type="match status" value="1"/>
</dbReference>
<dbReference type="Gene3D" id="1.20.120.1750">
    <property type="match status" value="1"/>
</dbReference>
<evidence type="ECO:0000256" key="7">
    <source>
        <dbReference type="ARBA" id="ARBA00022771"/>
    </source>
</evidence>
<dbReference type="InterPro" id="IPR054694">
    <property type="entry name" value="Parkin-like_IBR"/>
</dbReference>
<dbReference type="InterPro" id="IPR031127">
    <property type="entry name" value="E3_UB_ligase_RBR"/>
</dbReference>
<sequence>MPLQRVEDTTIPLLPTEDKDFERQFKNMTVRYAADLRILELVISTDPIEGLVQPNYTGPIEGQVQPISEQEEQAADLCTVVFSWRKNDTMSQDHQVRVLHDMLAAARLVHQPGTVRQAGQYLQRLKVFVRFSNPDFAIAALEYNNSRLGHVSSTLSVEHVVKTRVFVPASVYKNFEASINGCASSNVTVKASRRPDRPILTVNVTGPALANVMAATANIRMMVSKKVVLNDGIPLWDNYFTTRHGRNAIEQLCEQNKIYICIDQKTRTISTYCTSNNHDDLHDKILTMGLFTELEFKQPIKDDLLQKLTPARLESIQTLLQLTIEIDRTVQPPTMSYVCTIREARSVQAWLLRLARAGLAFESDECPICFDDEGTTLQLSCGHKYHIACFEGLAQDGFEDAKAIKCCGTSPGGDVCDHVVTVTEVRKWLPSAAIEQKLEQAVTIYVNSHSEEYGYCATPDCGTIFAVTSDPAIIFECPSCHILMCTACKNSSHHGQTCAELKHQQTGELSEEQKKELGMCECPRCKMSYIKDGGCRHMTCKNRDCKSHWCFICSAVFDTAHECSQHCINEHGGLFDPGYVHDGVHEENDGGFQLQPGGGVHWGAEQAWMEEMEFGGWVREARAQVDALRLENDGLEVVQRGGNFRFDGRLTRGQRRRAREQPFRNAAAQGMLARRVREQIAAQPHPEERQAGFW</sequence>
<protein>
    <recommendedName>
        <fullName evidence="3">RBR-type E3 ubiquitin transferase</fullName>
        <ecNumber evidence="3">2.3.2.31</ecNumber>
    </recommendedName>
</protein>
<dbReference type="InterPro" id="IPR013083">
    <property type="entry name" value="Znf_RING/FYVE/PHD"/>
</dbReference>
<dbReference type="PROSITE" id="PS51873">
    <property type="entry name" value="TRIAD"/>
    <property type="match status" value="1"/>
</dbReference>
<evidence type="ECO:0000256" key="3">
    <source>
        <dbReference type="ARBA" id="ARBA00012251"/>
    </source>
</evidence>
<evidence type="ECO:0000313" key="11">
    <source>
        <dbReference type="EMBL" id="KAK5066606.1"/>
    </source>
</evidence>
<dbReference type="EMBL" id="JAVRRF010000003">
    <property type="protein sequence ID" value="KAK5066606.1"/>
    <property type="molecule type" value="Genomic_DNA"/>
</dbReference>
<dbReference type="Proteomes" id="UP001345691">
    <property type="component" value="Unassembled WGS sequence"/>
</dbReference>
<keyword evidence="4" id="KW-0808">Transferase</keyword>